<protein>
    <submittedName>
        <fullName evidence="2">Uncharacterized protein</fullName>
    </submittedName>
</protein>
<evidence type="ECO:0000256" key="1">
    <source>
        <dbReference type="SAM" id="MobiDB-lite"/>
    </source>
</evidence>
<feature type="compositionally biased region" description="Low complexity" evidence="1">
    <location>
        <begin position="129"/>
        <end position="146"/>
    </location>
</feature>
<evidence type="ECO:0000313" key="3">
    <source>
        <dbReference type="Proteomes" id="UP001230504"/>
    </source>
</evidence>
<dbReference type="Proteomes" id="UP001230504">
    <property type="component" value="Unassembled WGS sequence"/>
</dbReference>
<reference evidence="2" key="1">
    <citation type="submission" date="2021-06" db="EMBL/GenBank/DDBJ databases">
        <title>Comparative genomics, transcriptomics and evolutionary studies reveal genomic signatures of adaptation to plant cell wall in hemibiotrophic fungi.</title>
        <authorList>
            <consortium name="DOE Joint Genome Institute"/>
            <person name="Baroncelli R."/>
            <person name="Diaz J.F."/>
            <person name="Benocci T."/>
            <person name="Peng M."/>
            <person name="Battaglia E."/>
            <person name="Haridas S."/>
            <person name="Andreopoulos W."/>
            <person name="Labutti K."/>
            <person name="Pangilinan J."/>
            <person name="Floch G.L."/>
            <person name="Makela M.R."/>
            <person name="Henrissat B."/>
            <person name="Grigoriev I.V."/>
            <person name="Crouch J.A."/>
            <person name="De Vries R.P."/>
            <person name="Sukno S.A."/>
            <person name="Thon M.R."/>
        </authorList>
    </citation>
    <scope>NUCLEOTIDE SEQUENCE</scope>
    <source>
        <strain evidence="2">CBS 125086</strain>
    </source>
</reference>
<proteinExistence type="predicted"/>
<dbReference type="RefSeq" id="XP_060417111.1">
    <property type="nucleotide sequence ID" value="XM_060565146.1"/>
</dbReference>
<feature type="region of interest" description="Disordered" evidence="1">
    <location>
        <begin position="122"/>
        <end position="181"/>
    </location>
</feature>
<accession>A0AAD8V6M1</accession>
<dbReference type="GeneID" id="85449386"/>
<dbReference type="AlphaFoldDB" id="A0AAD8V6M1"/>
<keyword evidence="3" id="KW-1185">Reference proteome</keyword>
<organism evidence="2 3">
    <name type="scientific">Colletotrichum navitas</name>
    <dbReference type="NCBI Taxonomy" id="681940"/>
    <lineage>
        <taxon>Eukaryota</taxon>
        <taxon>Fungi</taxon>
        <taxon>Dikarya</taxon>
        <taxon>Ascomycota</taxon>
        <taxon>Pezizomycotina</taxon>
        <taxon>Sordariomycetes</taxon>
        <taxon>Hypocreomycetidae</taxon>
        <taxon>Glomerellales</taxon>
        <taxon>Glomerellaceae</taxon>
        <taxon>Colletotrichum</taxon>
        <taxon>Colletotrichum graminicola species complex</taxon>
    </lineage>
</organism>
<sequence>MLQMGFELASHLQHTYLYTYLPRLQARSRQSRRSPPSPPAFSTSAVRPDSRVFSVFLALHGPYNRPPGVDLGNYPRAVHSRSLPYSSSFLAHLTVQHLPTSPALPHRTLLALPYTAPFRPLFTRPPSSPSDLSSPSSSTSSSLTPRSADETRTKTSFPLALGIQKPGALPKRSHHPTSAST</sequence>
<gene>
    <name evidence="2" type="ORF">LY79DRAFT_83392</name>
</gene>
<name>A0AAD8V6M1_9PEZI</name>
<evidence type="ECO:0000313" key="2">
    <source>
        <dbReference type="EMBL" id="KAK1596192.1"/>
    </source>
</evidence>
<dbReference type="EMBL" id="JAHLJV010000013">
    <property type="protein sequence ID" value="KAK1596192.1"/>
    <property type="molecule type" value="Genomic_DNA"/>
</dbReference>
<comment type="caution">
    <text evidence="2">The sequence shown here is derived from an EMBL/GenBank/DDBJ whole genome shotgun (WGS) entry which is preliminary data.</text>
</comment>